<dbReference type="Gene3D" id="3.20.20.100">
    <property type="entry name" value="NADP-dependent oxidoreductase domain"/>
    <property type="match status" value="1"/>
</dbReference>
<dbReference type="Gene3D" id="3.30.1330.40">
    <property type="entry name" value="RutC-like"/>
    <property type="match status" value="1"/>
</dbReference>
<name>A0ABZ0IK40_9BACT</name>
<dbReference type="SUPFAM" id="SSF55298">
    <property type="entry name" value="YjgF-like"/>
    <property type="match status" value="1"/>
</dbReference>
<dbReference type="InterPro" id="IPR023210">
    <property type="entry name" value="NADP_OxRdtase_dom"/>
</dbReference>
<sequence length="485" mass="53661">MSNRVEYCELAPDLKISRVLTGLWQVADMERDGKTLDLEAAAKSMKAYGDAGLVTFDMADHYGSAEIIAGIYKKKYADYRPVNLLTKWVPKPGHVTKKEVREAVATALVRMNMEQLDLMQFHAWNYADPIWLDCLYWLEELREEGLLKQIGLTNFDAAHLNMVLESGIKVVSNQVSYSLLDQRAKGDMAAVCEKHGVKILAFGTLAGGFLTEKWLGKPEPKQEASLTWSQMKYKRFVDVAGGWKKLQDLLQVLSKLSEKYHVSMANVATRYMLEQPAVGGVIVGARLGESEHVMDNLRLFDFRLDADSKKAIENVIAGFSPIPGDCGDEYRKPPFLTASGDLSHHVEAIPVPYPTTEGGDGRIKALSGTEWEDLAGFSRAVKKGNRILISGTTATHGAKAIGGNDPAAQATFALDKIEGALQSLGATMEEVVRTRIFVRNIDDWEAVARVHGKRFKDIQPANTLVQANLVGREYLVEIEAEAMVE</sequence>
<gene>
    <name evidence="2" type="ORF">RT717_20115</name>
</gene>
<organism evidence="2 3">
    <name type="scientific">Imperialibacter roseus</name>
    <dbReference type="NCBI Taxonomy" id="1324217"/>
    <lineage>
        <taxon>Bacteria</taxon>
        <taxon>Pseudomonadati</taxon>
        <taxon>Bacteroidota</taxon>
        <taxon>Cytophagia</taxon>
        <taxon>Cytophagales</taxon>
        <taxon>Flammeovirgaceae</taxon>
        <taxon>Imperialibacter</taxon>
    </lineage>
</organism>
<dbReference type="InterPro" id="IPR035959">
    <property type="entry name" value="RutC-like_sf"/>
</dbReference>
<dbReference type="Pfam" id="PF00248">
    <property type="entry name" value="Aldo_ket_red"/>
    <property type="match status" value="1"/>
</dbReference>
<accession>A0ABZ0IK40</accession>
<evidence type="ECO:0000313" key="2">
    <source>
        <dbReference type="EMBL" id="WOK05389.1"/>
    </source>
</evidence>
<dbReference type="Pfam" id="PF01042">
    <property type="entry name" value="Ribonuc_L-PSP"/>
    <property type="match status" value="1"/>
</dbReference>
<dbReference type="SUPFAM" id="SSF51430">
    <property type="entry name" value="NAD(P)-linked oxidoreductase"/>
    <property type="match status" value="1"/>
</dbReference>
<keyword evidence="3" id="KW-1185">Reference proteome</keyword>
<evidence type="ECO:0000259" key="1">
    <source>
        <dbReference type="Pfam" id="PF00248"/>
    </source>
</evidence>
<dbReference type="CDD" id="cd19101">
    <property type="entry name" value="AKR_unchar"/>
    <property type="match status" value="1"/>
</dbReference>
<dbReference type="CDD" id="cd06154">
    <property type="entry name" value="YjgF_YER057c_UK114_like_6"/>
    <property type="match status" value="1"/>
</dbReference>
<dbReference type="RefSeq" id="WP_317488149.1">
    <property type="nucleotide sequence ID" value="NZ_CP136051.1"/>
</dbReference>
<proteinExistence type="predicted"/>
<dbReference type="EMBL" id="CP136051">
    <property type="protein sequence ID" value="WOK05389.1"/>
    <property type="molecule type" value="Genomic_DNA"/>
</dbReference>
<dbReference type="Proteomes" id="UP001302349">
    <property type="component" value="Chromosome"/>
</dbReference>
<dbReference type="PANTHER" id="PTHR43147">
    <property type="entry name" value="PROTEIN TAS"/>
    <property type="match status" value="1"/>
</dbReference>
<evidence type="ECO:0000313" key="3">
    <source>
        <dbReference type="Proteomes" id="UP001302349"/>
    </source>
</evidence>
<dbReference type="InterPro" id="IPR006175">
    <property type="entry name" value="YjgF/YER057c/UK114"/>
</dbReference>
<dbReference type="PANTHER" id="PTHR43147:SF2">
    <property type="entry name" value="NADP-DEPENDENT OXIDOREDUCTASE DOMAIN-CONTAINING PROTEIN"/>
    <property type="match status" value="1"/>
</dbReference>
<feature type="domain" description="NADP-dependent oxidoreductase" evidence="1">
    <location>
        <begin position="21"/>
        <end position="315"/>
    </location>
</feature>
<dbReference type="InterPro" id="IPR036812">
    <property type="entry name" value="NAD(P)_OxRdtase_dom_sf"/>
</dbReference>
<protein>
    <submittedName>
        <fullName evidence="2">Aldo/keto reductase</fullName>
    </submittedName>
</protein>
<reference evidence="2 3" key="1">
    <citation type="journal article" date="2023" name="Microbiol. Resour. Announc.">
        <title>Complete Genome Sequence of Imperialibacter roseus strain P4T.</title>
        <authorList>
            <person name="Tizabi D.R."/>
            <person name="Bachvaroff T."/>
            <person name="Hill R.T."/>
        </authorList>
    </citation>
    <scope>NUCLEOTIDE SEQUENCE [LARGE SCALE GENOMIC DNA]</scope>
    <source>
        <strain evidence="2 3">P4T</strain>
    </source>
</reference>